<gene>
    <name evidence="2" type="ORF">N4S67_25560</name>
</gene>
<feature type="signal peptide" evidence="1">
    <location>
        <begin position="1"/>
        <end position="20"/>
    </location>
</feature>
<protein>
    <recommendedName>
        <fullName evidence="4">Lipoprotein</fullName>
    </recommendedName>
</protein>
<evidence type="ECO:0000313" key="3">
    <source>
        <dbReference type="Proteomes" id="UP001206639"/>
    </source>
</evidence>
<feature type="chain" id="PRO_5046663625" description="Lipoprotein" evidence="1">
    <location>
        <begin position="21"/>
        <end position="297"/>
    </location>
</feature>
<evidence type="ECO:0000313" key="2">
    <source>
        <dbReference type="EMBL" id="MCT7661769.1"/>
    </source>
</evidence>
<proteinExistence type="predicted"/>
<comment type="caution">
    <text evidence="2">The sequence shown here is derived from an EMBL/GenBank/DDBJ whole genome shotgun (WGS) entry which is preliminary data.</text>
</comment>
<organism evidence="2 3">
    <name type="scientific">Mycobacterium deserti</name>
    <dbReference type="NCBI Taxonomy" id="2978347"/>
    <lineage>
        <taxon>Bacteria</taxon>
        <taxon>Bacillati</taxon>
        <taxon>Actinomycetota</taxon>
        <taxon>Actinomycetes</taxon>
        <taxon>Mycobacteriales</taxon>
        <taxon>Mycobacteriaceae</taxon>
        <taxon>Mycobacterium</taxon>
    </lineage>
</organism>
<keyword evidence="1" id="KW-0732">Signal</keyword>
<dbReference type="EMBL" id="JAODWD010000006">
    <property type="protein sequence ID" value="MCT7661769.1"/>
    <property type="molecule type" value="Genomic_DNA"/>
</dbReference>
<evidence type="ECO:0000256" key="1">
    <source>
        <dbReference type="SAM" id="SignalP"/>
    </source>
</evidence>
<dbReference type="Proteomes" id="UP001206639">
    <property type="component" value="Unassembled WGS sequence"/>
</dbReference>
<name>A0ABT2MHK4_9MYCO</name>
<accession>A0ABT2MHK4</accession>
<reference evidence="3" key="1">
    <citation type="submission" date="2023-07" db="EMBL/GenBank/DDBJ databases">
        <authorList>
            <person name="Deng Y."/>
            <person name="Zhang Y.-Q."/>
        </authorList>
    </citation>
    <scope>NUCLEOTIDE SEQUENCE [LARGE SCALE GENOMIC DNA]</scope>
    <source>
        <strain evidence="3">CPCC 205710</strain>
    </source>
</reference>
<dbReference type="PROSITE" id="PS51257">
    <property type="entry name" value="PROKAR_LIPOPROTEIN"/>
    <property type="match status" value="1"/>
</dbReference>
<keyword evidence="3" id="KW-1185">Reference proteome</keyword>
<evidence type="ECO:0008006" key="4">
    <source>
        <dbReference type="Google" id="ProtNLM"/>
    </source>
</evidence>
<sequence>MRRTLSLIAALAAVSTACSAPEPALPSTQDPDEVHEFLTGPEATANLESISSYKWPDEGAKPASYFEWIAGDATSADPAVASRAGESAHALAVFLGEKQSELDSISPKLVAAYGIALTPFQGALVGDDDSVRGFDELDTSNDFSVPRGVFAVIATNSEAGAQFVNHAYDRAQAVAADAAGEGCRDRAVASSVGPRAVRTAAELSGLAASADAELDSRRYAIDDVVHAMADACLSVAKAPPQGPVVRFISNSTLLSPDAAMRLDPSLEDYFQSQRDYLAYQGLSLEDFSDAYDEARGR</sequence>
<dbReference type="RefSeq" id="WP_260995790.1">
    <property type="nucleotide sequence ID" value="NZ_JAODWD010000006.1"/>
</dbReference>